<dbReference type="Proteomes" id="UP000199452">
    <property type="component" value="Unassembled WGS sequence"/>
</dbReference>
<dbReference type="AlphaFoldDB" id="A0A1G6PRP7"/>
<reference evidence="1 2" key="1">
    <citation type="submission" date="2016-09" db="EMBL/GenBank/DDBJ databases">
        <authorList>
            <person name="Capua I."/>
            <person name="De Benedictis P."/>
            <person name="Joannis T."/>
            <person name="Lombin L.H."/>
            <person name="Cattoli G."/>
        </authorList>
    </citation>
    <scope>NUCLEOTIDE SEQUENCE [LARGE SCALE GENOMIC DNA]</scope>
    <source>
        <strain evidence="1 2">A7P-90m</strain>
    </source>
</reference>
<dbReference type="RefSeq" id="WP_092439653.1">
    <property type="nucleotide sequence ID" value="NZ_FMYP01000054.1"/>
</dbReference>
<gene>
    <name evidence="1" type="ORF">SAMN05216323_10549</name>
</gene>
<organism evidence="1 2">
    <name type="scientific">Williamwhitmania taraxaci</name>
    <dbReference type="NCBI Taxonomy" id="1640674"/>
    <lineage>
        <taxon>Bacteria</taxon>
        <taxon>Pseudomonadati</taxon>
        <taxon>Bacteroidota</taxon>
        <taxon>Bacteroidia</taxon>
        <taxon>Bacteroidales</taxon>
        <taxon>Williamwhitmaniaceae</taxon>
        <taxon>Williamwhitmania</taxon>
    </lineage>
</organism>
<name>A0A1G6PRP7_9BACT</name>
<evidence type="ECO:0000313" key="2">
    <source>
        <dbReference type="Proteomes" id="UP000199452"/>
    </source>
</evidence>
<keyword evidence="2" id="KW-1185">Reference proteome</keyword>
<dbReference type="STRING" id="1640674.SAMN05216323_10549"/>
<protein>
    <submittedName>
        <fullName evidence="1">Uncharacterized protein</fullName>
    </submittedName>
</protein>
<accession>A0A1G6PRP7</accession>
<sequence length="147" mass="16169">MKNKVLIVSLLTLFLGVFVGGVAKAQTEDELVEMCGMLAKGATYLKEFKIKLDAGDPPPQQRHSIVLTKDTKYRFSVVNSKDLPGKVVLQIFDNTRLLGTTFVIATGKDYPTVDITCQKTGVYHLSFYFKDGQSGLAASTLSFVEKI</sequence>
<evidence type="ECO:0000313" key="1">
    <source>
        <dbReference type="EMBL" id="SDC82334.1"/>
    </source>
</evidence>
<dbReference type="OrthoDB" id="1121307at2"/>
<dbReference type="EMBL" id="FMYP01000054">
    <property type="protein sequence ID" value="SDC82334.1"/>
    <property type="molecule type" value="Genomic_DNA"/>
</dbReference>
<proteinExistence type="predicted"/>